<proteinExistence type="predicted"/>
<dbReference type="Pfam" id="PF09543">
    <property type="entry name" value="DUF2379"/>
    <property type="match status" value="1"/>
</dbReference>
<dbReference type="InterPro" id="IPR011753">
    <property type="entry name" value="DUSAM_dom"/>
</dbReference>
<accession>A0A1L9AXK4</accession>
<keyword evidence="3" id="KW-1185">Reference proteome</keyword>
<evidence type="ECO:0000313" key="2">
    <source>
        <dbReference type="EMBL" id="OJH34745.1"/>
    </source>
</evidence>
<gene>
    <name evidence="2" type="ORF">BON30_42070</name>
</gene>
<evidence type="ECO:0000259" key="1">
    <source>
        <dbReference type="Pfam" id="PF09543"/>
    </source>
</evidence>
<evidence type="ECO:0000313" key="3">
    <source>
        <dbReference type="Proteomes" id="UP000182229"/>
    </source>
</evidence>
<reference evidence="3" key="1">
    <citation type="submission" date="2016-11" db="EMBL/GenBank/DDBJ databases">
        <authorList>
            <person name="Shukria A."/>
            <person name="Stevens D.C."/>
        </authorList>
    </citation>
    <scope>NUCLEOTIDE SEQUENCE [LARGE SCALE GENOMIC DNA]</scope>
    <source>
        <strain evidence="3">Cbfe23</strain>
    </source>
</reference>
<reference evidence="2 3" key="2">
    <citation type="submission" date="2016-12" db="EMBL/GenBank/DDBJ databases">
        <title>Draft Genome Sequence of Cystobacter ferrugineus Strain Cbfe23.</title>
        <authorList>
            <person name="Akbar S."/>
            <person name="Dowd S.E."/>
            <person name="Stevens D.C."/>
        </authorList>
    </citation>
    <scope>NUCLEOTIDE SEQUENCE [LARGE SCALE GENOMIC DNA]</scope>
    <source>
        <strain evidence="2 3">Cbfe23</strain>
    </source>
</reference>
<organism evidence="2 3">
    <name type="scientific">Cystobacter ferrugineus</name>
    <dbReference type="NCBI Taxonomy" id="83449"/>
    <lineage>
        <taxon>Bacteria</taxon>
        <taxon>Pseudomonadati</taxon>
        <taxon>Myxococcota</taxon>
        <taxon>Myxococcia</taxon>
        <taxon>Myxococcales</taxon>
        <taxon>Cystobacterineae</taxon>
        <taxon>Archangiaceae</taxon>
        <taxon>Cystobacter</taxon>
    </lineage>
</organism>
<feature type="domain" description="DUSAM" evidence="1">
    <location>
        <begin position="6"/>
        <end position="71"/>
    </location>
</feature>
<dbReference type="EMBL" id="MPIN01000017">
    <property type="protein sequence ID" value="OJH34745.1"/>
    <property type="molecule type" value="Genomic_DNA"/>
</dbReference>
<dbReference type="Proteomes" id="UP000182229">
    <property type="component" value="Unassembled WGS sequence"/>
</dbReference>
<sequence>MRGLSTATALLREIRQRIRDGSHRLGDALDRAGTLQKKGDLDGAQQAMRDLLAVEVVPQYRQMAEENLAGLDRPPLAS</sequence>
<dbReference type="AlphaFoldDB" id="A0A1L9AXK4"/>
<comment type="caution">
    <text evidence="2">The sequence shown here is derived from an EMBL/GenBank/DDBJ whole genome shotgun (WGS) entry which is preliminary data.</text>
</comment>
<name>A0A1L9AXK4_9BACT</name>
<dbReference type="NCBIfam" id="TIGR02267">
    <property type="entry name" value="DUSAM domain"/>
    <property type="match status" value="1"/>
</dbReference>
<protein>
    <recommendedName>
        <fullName evidence="1">DUSAM domain-containing protein</fullName>
    </recommendedName>
</protein>